<proteinExistence type="inferred from homology"/>
<comment type="subcellular location">
    <subcellularLocation>
        <location evidence="2">Cell membrane</location>
        <topology evidence="2">Single-pass type II membrane protein</topology>
    </subcellularLocation>
    <subcellularLocation>
        <location evidence="9">Membrane</location>
        <topology evidence="9">Single-pass type II membrane protein</topology>
    </subcellularLocation>
</comment>
<evidence type="ECO:0000256" key="2">
    <source>
        <dbReference type="ARBA" id="ARBA00004401"/>
    </source>
</evidence>
<keyword evidence="6 8" id="KW-0378">Hydrolase</keyword>
<dbReference type="PANTHER" id="PTHR43390:SF1">
    <property type="entry name" value="CHLOROPLAST PROCESSING PEPTIDASE"/>
    <property type="match status" value="1"/>
</dbReference>
<dbReference type="EC" id="3.4.21.89" evidence="4 8"/>
<dbReference type="GO" id="GO:0009003">
    <property type="term" value="F:signal peptidase activity"/>
    <property type="evidence" value="ECO:0007669"/>
    <property type="project" value="UniProtKB-EC"/>
</dbReference>
<reference evidence="12" key="1">
    <citation type="submission" date="2017-01" db="EMBL/GenBank/DDBJ databases">
        <authorList>
            <person name="Varghese N."/>
            <person name="Submissions S."/>
        </authorList>
    </citation>
    <scope>NUCLEOTIDE SEQUENCE [LARGE SCALE GENOMIC DNA]</scope>
    <source>
        <strain evidence="12">DSM 45196</strain>
    </source>
</reference>
<dbReference type="OrthoDB" id="9802919at2"/>
<dbReference type="NCBIfam" id="TIGR02227">
    <property type="entry name" value="sigpep_I_bact"/>
    <property type="match status" value="1"/>
</dbReference>
<dbReference type="GO" id="GO:0005886">
    <property type="term" value="C:plasma membrane"/>
    <property type="evidence" value="ECO:0007669"/>
    <property type="project" value="UniProtKB-SubCell"/>
</dbReference>
<sequence>MKPIQTLFQWMLSIAVAAVLALLITTFLIEPAEVHGQSMEPTLQDKNYIFVSKIPHTLNQIPEYGDIVVIDSRTDEKRTLIRELKEASLYRLLTGKKQTESRWLKRVIGKPGDTLEFKNNRVYRNNELLEEPYTLDETTDPYNQTKYKVPENHVFVMGDNRDNSRDSREIGPVPIDHVLGKMIWRTDRLPFR</sequence>
<dbReference type="InterPro" id="IPR019756">
    <property type="entry name" value="Pept_S26A_signal_pept_1_Ser-AS"/>
</dbReference>
<dbReference type="InterPro" id="IPR019757">
    <property type="entry name" value="Pept_S26A_signal_pept_1_Lys-AS"/>
</dbReference>
<organism evidence="11 12">
    <name type="scientific">Kroppenstedtia eburnea</name>
    <dbReference type="NCBI Taxonomy" id="714067"/>
    <lineage>
        <taxon>Bacteria</taxon>
        <taxon>Bacillati</taxon>
        <taxon>Bacillota</taxon>
        <taxon>Bacilli</taxon>
        <taxon>Bacillales</taxon>
        <taxon>Thermoactinomycetaceae</taxon>
        <taxon>Kroppenstedtia</taxon>
    </lineage>
</organism>
<evidence type="ECO:0000256" key="9">
    <source>
        <dbReference type="RuleBase" id="RU362042"/>
    </source>
</evidence>
<evidence type="ECO:0000256" key="5">
    <source>
        <dbReference type="ARBA" id="ARBA00022670"/>
    </source>
</evidence>
<dbReference type="GO" id="GO:0004252">
    <property type="term" value="F:serine-type endopeptidase activity"/>
    <property type="evidence" value="ECO:0007669"/>
    <property type="project" value="InterPro"/>
</dbReference>
<dbReference type="PROSITE" id="PS00501">
    <property type="entry name" value="SPASE_I_1"/>
    <property type="match status" value="1"/>
</dbReference>
<evidence type="ECO:0000256" key="7">
    <source>
        <dbReference type="PIRSR" id="PIRSR600223-1"/>
    </source>
</evidence>
<dbReference type="SUPFAM" id="SSF51306">
    <property type="entry name" value="LexA/Signal peptidase"/>
    <property type="match status" value="1"/>
</dbReference>
<evidence type="ECO:0000313" key="12">
    <source>
        <dbReference type="Proteomes" id="UP000186795"/>
    </source>
</evidence>
<comment type="similarity">
    <text evidence="3 9">Belongs to the peptidase S26 family.</text>
</comment>
<keyword evidence="5 8" id="KW-0645">Protease</keyword>
<dbReference type="AlphaFoldDB" id="A0A1N7IXW8"/>
<protein>
    <recommendedName>
        <fullName evidence="4 8">Signal peptidase I</fullName>
        <ecNumber evidence="4 8">3.4.21.89</ecNumber>
    </recommendedName>
</protein>
<dbReference type="InterPro" id="IPR019758">
    <property type="entry name" value="Pept_S26A_signal_pept_1_CS"/>
</dbReference>
<feature type="domain" description="Peptidase S26" evidence="10">
    <location>
        <begin position="8"/>
        <end position="184"/>
    </location>
</feature>
<dbReference type="Proteomes" id="UP000186795">
    <property type="component" value="Unassembled WGS sequence"/>
</dbReference>
<accession>A0A1N7IXW8</accession>
<dbReference type="GO" id="GO:0006465">
    <property type="term" value="P:signal peptide processing"/>
    <property type="evidence" value="ECO:0007669"/>
    <property type="project" value="InterPro"/>
</dbReference>
<dbReference type="Gene3D" id="2.10.109.10">
    <property type="entry name" value="Umud Fragment, subunit A"/>
    <property type="match status" value="1"/>
</dbReference>
<evidence type="ECO:0000256" key="8">
    <source>
        <dbReference type="RuleBase" id="RU003993"/>
    </source>
</evidence>
<dbReference type="RefSeq" id="WP_009708846.1">
    <property type="nucleotide sequence ID" value="NZ_CP048103.1"/>
</dbReference>
<dbReference type="PANTHER" id="PTHR43390">
    <property type="entry name" value="SIGNAL PEPTIDASE I"/>
    <property type="match status" value="1"/>
</dbReference>
<dbReference type="Pfam" id="PF10502">
    <property type="entry name" value="Peptidase_S26"/>
    <property type="match status" value="1"/>
</dbReference>
<dbReference type="InterPro" id="IPR036286">
    <property type="entry name" value="LexA/Signal_pep-like_sf"/>
</dbReference>
<feature type="active site" evidence="7">
    <location>
        <position position="105"/>
    </location>
</feature>
<dbReference type="PROSITE" id="PS00761">
    <property type="entry name" value="SPASE_I_3"/>
    <property type="match status" value="1"/>
</dbReference>
<dbReference type="PROSITE" id="PS00760">
    <property type="entry name" value="SPASE_I_2"/>
    <property type="match status" value="1"/>
</dbReference>
<dbReference type="InterPro" id="IPR000223">
    <property type="entry name" value="Pept_S26A_signal_pept_1"/>
</dbReference>
<evidence type="ECO:0000256" key="3">
    <source>
        <dbReference type="ARBA" id="ARBA00009370"/>
    </source>
</evidence>
<gene>
    <name evidence="11" type="ORF">SAMN05421790_101476</name>
</gene>
<evidence type="ECO:0000259" key="10">
    <source>
        <dbReference type="Pfam" id="PF10502"/>
    </source>
</evidence>
<dbReference type="EMBL" id="FTOD01000001">
    <property type="protein sequence ID" value="SIS41847.1"/>
    <property type="molecule type" value="Genomic_DNA"/>
</dbReference>
<feature type="active site" evidence="7">
    <location>
        <position position="38"/>
    </location>
</feature>
<evidence type="ECO:0000256" key="6">
    <source>
        <dbReference type="ARBA" id="ARBA00022801"/>
    </source>
</evidence>
<evidence type="ECO:0000256" key="1">
    <source>
        <dbReference type="ARBA" id="ARBA00000677"/>
    </source>
</evidence>
<evidence type="ECO:0000256" key="4">
    <source>
        <dbReference type="ARBA" id="ARBA00013208"/>
    </source>
</evidence>
<dbReference type="CDD" id="cd06530">
    <property type="entry name" value="S26_SPase_I"/>
    <property type="match status" value="1"/>
</dbReference>
<dbReference type="InterPro" id="IPR019533">
    <property type="entry name" value="Peptidase_S26"/>
</dbReference>
<keyword evidence="12" id="KW-1185">Reference proteome</keyword>
<comment type="catalytic activity">
    <reaction evidence="1 8">
        <text>Cleavage of hydrophobic, N-terminal signal or leader sequences from secreted and periplasmic proteins.</text>
        <dbReference type="EC" id="3.4.21.89"/>
    </reaction>
</comment>
<dbReference type="PRINTS" id="PR00727">
    <property type="entry name" value="LEADERPTASE"/>
</dbReference>
<name>A0A1N7IXW8_9BACL</name>
<evidence type="ECO:0000313" key="11">
    <source>
        <dbReference type="EMBL" id="SIS41847.1"/>
    </source>
</evidence>